<reference evidence="3 4" key="1">
    <citation type="submission" date="2017-02" db="EMBL/GenBank/DDBJ databases">
        <title>Draft Genome Sequence of Streptomyces tsukubaensis F601, a Producer of the immunosuppressant tacrolimus FK506.</title>
        <authorList>
            <person name="Zong G."/>
            <person name="Zhong C."/>
            <person name="Fu J."/>
            <person name="Qin R."/>
            <person name="Cao G."/>
        </authorList>
    </citation>
    <scope>NUCLEOTIDE SEQUENCE [LARGE SCALE GENOMIC DNA]</scope>
    <source>
        <strain evidence="3 4">F601</strain>
    </source>
</reference>
<keyword evidence="4" id="KW-1185">Reference proteome</keyword>
<evidence type="ECO:0000256" key="1">
    <source>
        <dbReference type="ARBA" id="ARBA00023172"/>
    </source>
</evidence>
<dbReference type="Proteomes" id="UP000190539">
    <property type="component" value="Unassembled WGS sequence"/>
</dbReference>
<feature type="compositionally biased region" description="Basic and acidic residues" evidence="2">
    <location>
        <begin position="1"/>
        <end position="11"/>
    </location>
</feature>
<feature type="region of interest" description="Disordered" evidence="2">
    <location>
        <begin position="1"/>
        <end position="30"/>
    </location>
</feature>
<dbReference type="GO" id="GO:0003677">
    <property type="term" value="F:DNA binding"/>
    <property type="evidence" value="ECO:0007669"/>
    <property type="project" value="InterPro"/>
</dbReference>
<protein>
    <recommendedName>
        <fullName evidence="5">Tyr recombinase domain-containing protein</fullName>
    </recommendedName>
</protein>
<evidence type="ECO:0000256" key="2">
    <source>
        <dbReference type="SAM" id="MobiDB-lite"/>
    </source>
</evidence>
<gene>
    <name evidence="3" type="ORF">B1H18_06690</name>
</gene>
<evidence type="ECO:0000313" key="4">
    <source>
        <dbReference type="Proteomes" id="UP000190539"/>
    </source>
</evidence>
<comment type="caution">
    <text evidence="3">The sequence shown here is derived from an EMBL/GenBank/DDBJ whole genome shotgun (WGS) entry which is preliminary data.</text>
</comment>
<proteinExistence type="predicted"/>
<dbReference type="Gene3D" id="1.10.443.10">
    <property type="entry name" value="Intergrase catalytic core"/>
    <property type="match status" value="1"/>
</dbReference>
<accession>A0A1V4ACW5</accession>
<evidence type="ECO:0000313" key="3">
    <source>
        <dbReference type="EMBL" id="OON81792.1"/>
    </source>
</evidence>
<organism evidence="3 4">
    <name type="scientific">Streptomyces tsukubensis</name>
    <dbReference type="NCBI Taxonomy" id="83656"/>
    <lineage>
        <taxon>Bacteria</taxon>
        <taxon>Bacillati</taxon>
        <taxon>Actinomycetota</taxon>
        <taxon>Actinomycetes</taxon>
        <taxon>Kitasatosporales</taxon>
        <taxon>Streptomycetaceae</taxon>
        <taxon>Streptomyces</taxon>
    </lineage>
</organism>
<dbReference type="STRING" id="83656.B1H18_06690"/>
<feature type="region of interest" description="Disordered" evidence="2">
    <location>
        <begin position="51"/>
        <end position="103"/>
    </location>
</feature>
<dbReference type="SUPFAM" id="SSF56349">
    <property type="entry name" value="DNA breaking-rejoining enzymes"/>
    <property type="match status" value="1"/>
</dbReference>
<dbReference type="EMBL" id="MVFC01000003">
    <property type="protein sequence ID" value="OON81792.1"/>
    <property type="molecule type" value="Genomic_DNA"/>
</dbReference>
<dbReference type="GO" id="GO:0006310">
    <property type="term" value="P:DNA recombination"/>
    <property type="evidence" value="ECO:0007669"/>
    <property type="project" value="UniProtKB-KW"/>
</dbReference>
<dbReference type="GO" id="GO:0015074">
    <property type="term" value="P:DNA integration"/>
    <property type="evidence" value="ECO:0007669"/>
    <property type="project" value="InterPro"/>
</dbReference>
<evidence type="ECO:0008006" key="5">
    <source>
        <dbReference type="Google" id="ProtNLM"/>
    </source>
</evidence>
<sequence>MFARDGFKLYQDEAGGPQDPEKVSARWRTPRTRLKLPEEFRMHDWRHNKVTNGLEAGENPVEVSANVRRHSPGYTMPRYGHSRKDGARKPPPPVRTDSACRPSSDKAIRWAVGHVVGHATAQKSKKPQMNWGLSWCPRGDLNPHAR</sequence>
<dbReference type="AlphaFoldDB" id="A0A1V4ACW5"/>
<feature type="region of interest" description="Disordered" evidence="2">
    <location>
        <begin position="119"/>
        <end position="146"/>
    </location>
</feature>
<dbReference type="InterPro" id="IPR011010">
    <property type="entry name" value="DNA_brk_join_enz"/>
</dbReference>
<keyword evidence="1" id="KW-0233">DNA recombination</keyword>
<dbReference type="InterPro" id="IPR013762">
    <property type="entry name" value="Integrase-like_cat_sf"/>
</dbReference>
<name>A0A1V4ACW5_9ACTN</name>